<dbReference type="Pfam" id="PF12704">
    <property type="entry name" value="MacB_PCD"/>
    <property type="match status" value="2"/>
</dbReference>
<gene>
    <name evidence="9" type="ORF">ENQ87_14545</name>
</gene>
<comment type="subcellular location">
    <subcellularLocation>
        <location evidence="1">Cell membrane</location>
        <topology evidence="1">Multi-pass membrane protein</topology>
    </subcellularLocation>
</comment>
<dbReference type="GO" id="GO:0005886">
    <property type="term" value="C:plasma membrane"/>
    <property type="evidence" value="ECO:0007669"/>
    <property type="project" value="UniProtKB-SubCell"/>
</dbReference>
<evidence type="ECO:0000259" key="8">
    <source>
        <dbReference type="Pfam" id="PF12704"/>
    </source>
</evidence>
<evidence type="ECO:0000256" key="4">
    <source>
        <dbReference type="ARBA" id="ARBA00022989"/>
    </source>
</evidence>
<feature type="transmembrane region" description="Helical" evidence="6">
    <location>
        <begin position="259"/>
        <end position="281"/>
    </location>
</feature>
<sequence length="847" mass="88494">MILARASLRQLLRHPWLTVLSIIGVALGVAVVTGVDLANGSASRAFRVAAETVAGRSSHQIVGGPAGIPEELYRSLRVDLGVRPAAPVVEGYGAVTGRPGTTLRIVGIDPFAEGPFRAFGARFMRGADLEGILARPGTGLLLQETALRLGVKRGEALSVETGGRAHRVAVTGFLEAGDNVSRQGLEGVLVVDIATAQELLGMVGRLSRIDLILPEGEGGDARLGALRKVLPAGVEVMAAGARTGSLDQMTRAFRLNLTALSLLALLVGMFLIYNTTTFAVVRRRRLIGMLRAMGVTRREIFALVCGEALLVGTVGMALGLAGGVLLGQVLSGLVTRTINDLYFVLQVGEMALSPAILAKGALLGVGATLAAAIPPALEATIAPPRAVLVRSVIETRTRRLIPLAAVTGLLAMGGGGGLFVGESGGIVSGFVGLFAFIVGYALVVPGATVLLAALVGPLAGGIAGSLGRMAARGVAASLSRTGVATAALVVAVSATIGVGIMVGSFRLTVERWLESRLRADIYVTTVGTGTGREKPPLDPALVERLEAVPGSAGRSLTRRVTIESAAGATDLLVMDIPRQSAFGFRLKEGEIDQVWRSFSRGEAVIVSEPYAYRHRVAPGDRVRLRTDRGEREFPVAGVYYDYGSDSGVVAMARTSYLRHWDDRSVDGIGFYALPGVTIGRLAEAIRARSGASPITIVSNRELRSASVAVFDRTFAITGILRILTVVVAFVGVLSALMAIQVERSRELAVLRAVGLTPAEVWGVVCGETGLIGLVAGLLSLPLGILEALILIHVINRRSFGWTMELSLEPVILIQAVVLASSAALLAGIWPAFAIARTSPALALREEE</sequence>
<feature type="domain" description="ABC3 transporter permease C-terminal" evidence="7">
    <location>
        <begin position="722"/>
        <end position="839"/>
    </location>
</feature>
<dbReference type="InterPro" id="IPR003838">
    <property type="entry name" value="ABC3_permease_C"/>
</dbReference>
<evidence type="ECO:0000256" key="5">
    <source>
        <dbReference type="ARBA" id="ARBA00023136"/>
    </source>
</evidence>
<feature type="transmembrane region" description="Helical" evidence="6">
    <location>
        <begin position="719"/>
        <end position="741"/>
    </location>
</feature>
<evidence type="ECO:0000259" key="7">
    <source>
        <dbReference type="Pfam" id="PF02687"/>
    </source>
</evidence>
<proteinExistence type="predicted"/>
<feature type="transmembrane region" description="Helical" evidence="6">
    <location>
        <begin position="483"/>
        <end position="509"/>
    </location>
</feature>
<dbReference type="InterPro" id="IPR025857">
    <property type="entry name" value="MacB_PCD"/>
</dbReference>
<evidence type="ECO:0000256" key="2">
    <source>
        <dbReference type="ARBA" id="ARBA00022475"/>
    </source>
</evidence>
<evidence type="ECO:0000256" key="3">
    <source>
        <dbReference type="ARBA" id="ARBA00022692"/>
    </source>
</evidence>
<feature type="domain" description="MacB-like periplasmic core" evidence="8">
    <location>
        <begin position="18"/>
        <end position="203"/>
    </location>
</feature>
<organism evidence="9">
    <name type="scientific">Geobacter metallireducens</name>
    <dbReference type="NCBI Taxonomy" id="28232"/>
    <lineage>
        <taxon>Bacteria</taxon>
        <taxon>Pseudomonadati</taxon>
        <taxon>Thermodesulfobacteriota</taxon>
        <taxon>Desulfuromonadia</taxon>
        <taxon>Geobacterales</taxon>
        <taxon>Geobacteraceae</taxon>
        <taxon>Geobacter</taxon>
    </lineage>
</organism>
<keyword evidence="5 6" id="KW-0472">Membrane</keyword>
<dbReference type="PANTHER" id="PTHR30287">
    <property type="entry name" value="MEMBRANE COMPONENT OF PREDICTED ABC SUPERFAMILY METABOLITE UPTAKE TRANSPORTER"/>
    <property type="match status" value="1"/>
</dbReference>
<evidence type="ECO:0000313" key="9">
    <source>
        <dbReference type="EMBL" id="HEN43560.1"/>
    </source>
</evidence>
<feature type="transmembrane region" description="Helical" evidence="6">
    <location>
        <begin position="426"/>
        <end position="443"/>
    </location>
</feature>
<feature type="transmembrane region" description="Helical" evidence="6">
    <location>
        <begin position="400"/>
        <end position="420"/>
    </location>
</feature>
<feature type="transmembrane region" description="Helical" evidence="6">
    <location>
        <begin position="450"/>
        <end position="471"/>
    </location>
</feature>
<feature type="transmembrane region" description="Helical" evidence="6">
    <location>
        <begin position="770"/>
        <end position="791"/>
    </location>
</feature>
<name>A0A831UEV7_GEOME</name>
<dbReference type="PANTHER" id="PTHR30287:SF2">
    <property type="entry name" value="BLL1001 PROTEIN"/>
    <property type="match status" value="1"/>
</dbReference>
<dbReference type="InterPro" id="IPR038766">
    <property type="entry name" value="Membrane_comp_ABC_pdt"/>
</dbReference>
<keyword evidence="3 6" id="KW-0812">Transmembrane</keyword>
<evidence type="ECO:0000256" key="1">
    <source>
        <dbReference type="ARBA" id="ARBA00004651"/>
    </source>
</evidence>
<feature type="domain" description="ABC3 transporter permease C-terminal" evidence="7">
    <location>
        <begin position="260"/>
        <end position="380"/>
    </location>
</feature>
<dbReference type="EMBL" id="DSOV01000067">
    <property type="protein sequence ID" value="HEN43560.1"/>
    <property type="molecule type" value="Genomic_DNA"/>
</dbReference>
<feature type="transmembrane region" description="Helical" evidence="6">
    <location>
        <begin position="811"/>
        <end position="835"/>
    </location>
</feature>
<dbReference type="Pfam" id="PF02687">
    <property type="entry name" value="FtsX"/>
    <property type="match status" value="2"/>
</dbReference>
<comment type="caution">
    <text evidence="9">The sequence shown here is derived from an EMBL/GenBank/DDBJ whole genome shotgun (WGS) entry which is preliminary data.</text>
</comment>
<accession>A0A831UEV7</accession>
<keyword evidence="4 6" id="KW-1133">Transmembrane helix</keyword>
<protein>
    <submittedName>
        <fullName evidence="9">FtsX-like permease family protein</fullName>
    </submittedName>
</protein>
<feature type="transmembrane region" description="Helical" evidence="6">
    <location>
        <begin position="350"/>
        <end position="373"/>
    </location>
</feature>
<reference evidence="9" key="1">
    <citation type="journal article" date="2020" name="mSystems">
        <title>Genome- and Community-Level Interaction Insights into Carbon Utilization and Element Cycling Functions of Hydrothermarchaeota in Hydrothermal Sediment.</title>
        <authorList>
            <person name="Zhou Z."/>
            <person name="Liu Y."/>
            <person name="Xu W."/>
            <person name="Pan J."/>
            <person name="Luo Z.H."/>
            <person name="Li M."/>
        </authorList>
    </citation>
    <scope>NUCLEOTIDE SEQUENCE [LARGE SCALE GENOMIC DNA]</scope>
    <source>
        <strain evidence="9">SpSt-349</strain>
    </source>
</reference>
<feature type="transmembrane region" description="Helical" evidence="6">
    <location>
        <begin position="301"/>
        <end position="330"/>
    </location>
</feature>
<dbReference type="AlphaFoldDB" id="A0A831UEV7"/>
<feature type="domain" description="MacB-like periplasmic core" evidence="8">
    <location>
        <begin position="481"/>
        <end position="687"/>
    </location>
</feature>
<keyword evidence="2" id="KW-1003">Cell membrane</keyword>
<evidence type="ECO:0000256" key="6">
    <source>
        <dbReference type="SAM" id="Phobius"/>
    </source>
</evidence>